<protein>
    <recommendedName>
        <fullName evidence="1">Plexin TIG domain-containing protein</fullName>
    </recommendedName>
</protein>
<dbReference type="Pfam" id="PF18020">
    <property type="entry name" value="TIG_2"/>
    <property type="match status" value="1"/>
</dbReference>
<proteinExistence type="predicted"/>
<name>A0AAV2HQ44_LYMST</name>
<feature type="non-terminal residue" evidence="2">
    <location>
        <position position="1"/>
    </location>
</feature>
<sequence>SRHRGFECVLENGVQRITAPAKRHDDKSLTCDIPSMEYAESVGMLEANLSVYWGNNFWLESTSRL</sequence>
<accession>A0AAV2HQ44</accession>
<keyword evidence="3" id="KW-1185">Reference proteome</keyword>
<dbReference type="AlphaFoldDB" id="A0AAV2HQ44"/>
<dbReference type="InterPro" id="IPR041362">
    <property type="entry name" value="TIG2_plexin"/>
</dbReference>
<gene>
    <name evidence="2" type="ORF">GSLYS_00010125001</name>
</gene>
<evidence type="ECO:0000313" key="3">
    <source>
        <dbReference type="Proteomes" id="UP001497497"/>
    </source>
</evidence>
<evidence type="ECO:0000313" key="2">
    <source>
        <dbReference type="EMBL" id="CAL1536212.1"/>
    </source>
</evidence>
<organism evidence="2 3">
    <name type="scientific">Lymnaea stagnalis</name>
    <name type="common">Great pond snail</name>
    <name type="synonym">Helix stagnalis</name>
    <dbReference type="NCBI Taxonomy" id="6523"/>
    <lineage>
        <taxon>Eukaryota</taxon>
        <taxon>Metazoa</taxon>
        <taxon>Spiralia</taxon>
        <taxon>Lophotrochozoa</taxon>
        <taxon>Mollusca</taxon>
        <taxon>Gastropoda</taxon>
        <taxon>Heterobranchia</taxon>
        <taxon>Euthyneura</taxon>
        <taxon>Panpulmonata</taxon>
        <taxon>Hygrophila</taxon>
        <taxon>Lymnaeoidea</taxon>
        <taxon>Lymnaeidae</taxon>
        <taxon>Lymnaea</taxon>
    </lineage>
</organism>
<dbReference type="EMBL" id="CAXITT010000223">
    <property type="protein sequence ID" value="CAL1536212.1"/>
    <property type="molecule type" value="Genomic_DNA"/>
</dbReference>
<feature type="domain" description="Plexin TIG" evidence="1">
    <location>
        <begin position="2"/>
        <end position="64"/>
    </location>
</feature>
<evidence type="ECO:0000259" key="1">
    <source>
        <dbReference type="Pfam" id="PF18020"/>
    </source>
</evidence>
<dbReference type="Proteomes" id="UP001497497">
    <property type="component" value="Unassembled WGS sequence"/>
</dbReference>
<comment type="caution">
    <text evidence="2">The sequence shown here is derived from an EMBL/GenBank/DDBJ whole genome shotgun (WGS) entry which is preliminary data.</text>
</comment>
<reference evidence="2 3" key="1">
    <citation type="submission" date="2024-04" db="EMBL/GenBank/DDBJ databases">
        <authorList>
            <consortium name="Genoscope - CEA"/>
            <person name="William W."/>
        </authorList>
    </citation>
    <scope>NUCLEOTIDE SEQUENCE [LARGE SCALE GENOMIC DNA]</scope>
</reference>
<feature type="non-terminal residue" evidence="2">
    <location>
        <position position="65"/>
    </location>
</feature>